<dbReference type="SUPFAM" id="SSF101386">
    <property type="entry name" value="all-alpha NTP pyrophosphatases"/>
    <property type="match status" value="1"/>
</dbReference>
<keyword evidence="2" id="KW-1185">Reference proteome</keyword>
<protein>
    <submittedName>
        <fullName evidence="1">Nucleotide pyrophosphohydrolase</fullName>
    </submittedName>
</protein>
<evidence type="ECO:0000313" key="2">
    <source>
        <dbReference type="Proteomes" id="UP001156873"/>
    </source>
</evidence>
<name>A0ABT6JX43_9GAMM</name>
<dbReference type="Proteomes" id="UP001156873">
    <property type="component" value="Unassembled WGS sequence"/>
</dbReference>
<dbReference type="EMBL" id="JARXRO010000020">
    <property type="protein sequence ID" value="MDH5835256.1"/>
    <property type="molecule type" value="Genomic_DNA"/>
</dbReference>
<dbReference type="CDD" id="cd11543">
    <property type="entry name" value="NTP-PPase_u6"/>
    <property type="match status" value="1"/>
</dbReference>
<evidence type="ECO:0000313" key="1">
    <source>
        <dbReference type="EMBL" id="MDH5835256.1"/>
    </source>
</evidence>
<accession>A0ABT6JX43</accession>
<proteinExistence type="predicted"/>
<organism evidence="1 2">
    <name type="scientific">Luteimonas kalidii</name>
    <dbReference type="NCBI Taxonomy" id="3042025"/>
    <lineage>
        <taxon>Bacteria</taxon>
        <taxon>Pseudomonadati</taxon>
        <taxon>Pseudomonadota</taxon>
        <taxon>Gammaproteobacteria</taxon>
        <taxon>Lysobacterales</taxon>
        <taxon>Lysobacteraceae</taxon>
        <taxon>Luteimonas</taxon>
    </lineage>
</organism>
<sequence length="120" mass="13481">MQSESSETHMKLGDLQQSALDLNALYERLEIRRHGRVWTTEELALGFVGDVGDLAKLIQARAGVRTIDDWQAKLGHELSDCLWSILVLAHKCGIDLEAEFARNIRELSEYLSTELGASQK</sequence>
<dbReference type="RefSeq" id="WP_280579965.1">
    <property type="nucleotide sequence ID" value="NZ_JARXRO010000020.1"/>
</dbReference>
<dbReference type="Gene3D" id="1.10.287.1080">
    <property type="entry name" value="MazG-like"/>
    <property type="match status" value="1"/>
</dbReference>
<gene>
    <name evidence="1" type="ORF">QFW81_15180</name>
</gene>
<comment type="caution">
    <text evidence="1">The sequence shown here is derived from an EMBL/GenBank/DDBJ whole genome shotgun (WGS) entry which is preliminary data.</text>
</comment>
<reference evidence="1 2" key="1">
    <citation type="submission" date="2023-04" db="EMBL/GenBank/DDBJ databases">
        <title>Luteimonas sp. M1R5S59.</title>
        <authorList>
            <person name="Sun J.-Q."/>
        </authorList>
    </citation>
    <scope>NUCLEOTIDE SEQUENCE [LARGE SCALE GENOMIC DNA]</scope>
    <source>
        <strain evidence="1 2">M1R5S59</strain>
    </source>
</reference>